<dbReference type="PATRIC" id="fig|671143.5.peg.361"/>
<reference evidence="2 3" key="1">
    <citation type="journal article" date="2010" name="Nature">
        <title>Nitrite-driven anaerobic methane oxidation by oxygenic bacteria.</title>
        <authorList>
            <person name="Ettwig K.F."/>
            <person name="Butler M.K."/>
            <person name="Le Paslier D."/>
            <person name="Pelletier E."/>
            <person name="Mangenot S."/>
            <person name="Kuypers M.M.M."/>
            <person name="Schreiber F."/>
            <person name="Dutilh B.E."/>
            <person name="Zedelius J."/>
            <person name="de Beer D."/>
            <person name="Gloerich J."/>
            <person name="Wessels H.J.C.T."/>
            <person name="van Allen T."/>
            <person name="Luesken F."/>
            <person name="Wu M."/>
            <person name="van de Pas-Schoonen K.T."/>
            <person name="Op den Camp H.J.M."/>
            <person name="Janssen-Megens E.M."/>
            <person name="Francoijs K-J."/>
            <person name="Stunnenberg H."/>
            <person name="Weissenbach J."/>
            <person name="Jetten M.S.M."/>
            <person name="Strous M."/>
        </authorList>
    </citation>
    <scope>NUCLEOTIDE SEQUENCE [LARGE SCALE GENOMIC DNA]</scope>
</reference>
<feature type="domain" description="KilA-N DNA-binding" evidence="1">
    <location>
        <begin position="17"/>
        <end position="101"/>
    </location>
</feature>
<dbReference type="STRING" id="671143.DAMO_0425"/>
<evidence type="ECO:0000259" key="1">
    <source>
        <dbReference type="Pfam" id="PF10543"/>
    </source>
</evidence>
<dbReference type="Proteomes" id="UP000006898">
    <property type="component" value="Chromosome"/>
</dbReference>
<gene>
    <name evidence="2" type="ORF">DAMO_0425</name>
</gene>
<evidence type="ECO:0000313" key="3">
    <source>
        <dbReference type="Proteomes" id="UP000006898"/>
    </source>
</evidence>
<evidence type="ECO:0000313" key="2">
    <source>
        <dbReference type="EMBL" id="CBE67506.1"/>
    </source>
</evidence>
<protein>
    <recommendedName>
        <fullName evidence="1">KilA-N DNA-binding domain-containing protein</fullName>
    </recommendedName>
</protein>
<dbReference type="eggNOG" id="COG3646">
    <property type="taxonomic scope" value="Bacteria"/>
</dbReference>
<dbReference type="EMBL" id="FP565575">
    <property type="protein sequence ID" value="CBE67506.1"/>
    <property type="molecule type" value="Genomic_DNA"/>
</dbReference>
<organism evidence="2 3">
    <name type="scientific">Methylomirabilis oxygeniifera</name>
    <dbReference type="NCBI Taxonomy" id="671143"/>
    <lineage>
        <taxon>Bacteria</taxon>
        <taxon>Candidatus Methylomirabilota</taxon>
        <taxon>Candidatus Methylomirabilia</taxon>
        <taxon>Candidatus Methylomirabilales</taxon>
        <taxon>Candidatus Methylomirabilaceae</taxon>
        <taxon>Candidatus Methylomirabilis</taxon>
    </lineage>
</organism>
<proteinExistence type="predicted"/>
<dbReference type="HOGENOM" id="CLU_055403_2_0_0"/>
<dbReference type="InterPro" id="IPR018873">
    <property type="entry name" value="KilA-N_DNA-bd_domain"/>
</dbReference>
<dbReference type="AlphaFoldDB" id="D5MJS3"/>
<sequence length="205" mass="23367">MTAKSVKYDARKIELLILTIRGQKVILDRDLAALYGVPTFRFNEAVKRNRRRFPDDFAFQLTRQELTDLISHIAISSSGHGGIRKLPWAFTEHGAVMAANILRSERAIQMSVFVVRAFVKMRSLLAAQKDLTGKLAELEKTLTERVDLHERVISDIIQQIMSLLSPPSLPEPPEKRIGFHVREGLATYKRRRNLGLKRIEGKVKP</sequence>
<accession>D5MJS3</accession>
<dbReference type="Pfam" id="PF10543">
    <property type="entry name" value="ORF6N"/>
    <property type="match status" value="1"/>
</dbReference>
<name>D5MJS3_METO1</name>
<dbReference type="KEGG" id="mox:DAMO_0425"/>